<dbReference type="OrthoDB" id="9811557at2"/>
<dbReference type="SUPFAM" id="SSF55103">
    <property type="entry name" value="FAD-linked oxidases, C-terminal domain"/>
    <property type="match status" value="1"/>
</dbReference>
<dbReference type="GO" id="GO:0008609">
    <property type="term" value="F:alkylglycerone-phosphate synthase activity"/>
    <property type="evidence" value="ECO:0007669"/>
    <property type="project" value="InterPro"/>
</dbReference>
<dbReference type="GO" id="GO:0071949">
    <property type="term" value="F:FAD binding"/>
    <property type="evidence" value="ECO:0007669"/>
    <property type="project" value="InterPro"/>
</dbReference>
<comment type="cofactor">
    <cofactor evidence="6">
        <name>FAD</name>
        <dbReference type="ChEBI" id="CHEBI:57692"/>
    </cofactor>
</comment>
<dbReference type="PANTHER" id="PTHR46568:SF1">
    <property type="entry name" value="ALKYLDIHYDROXYACETONEPHOSPHATE SYNTHASE, PEROXISOMAL"/>
    <property type="match status" value="1"/>
</dbReference>
<proteinExistence type="inferred from homology"/>
<dbReference type="GO" id="GO:0008610">
    <property type="term" value="P:lipid biosynthetic process"/>
    <property type="evidence" value="ECO:0007669"/>
    <property type="project" value="InterPro"/>
</dbReference>
<evidence type="ECO:0000256" key="2">
    <source>
        <dbReference type="ARBA" id="ARBA00022630"/>
    </source>
</evidence>
<dbReference type="InterPro" id="IPR016169">
    <property type="entry name" value="FAD-bd_PCMH_sub2"/>
</dbReference>
<dbReference type="InterPro" id="IPR025650">
    <property type="entry name" value="Alkyl-DHAP_Synthase"/>
</dbReference>
<name>A0A3E1K5Y6_9GAMM</name>
<dbReference type="EMBL" id="QUZK01000047">
    <property type="protein sequence ID" value="RFF29378.1"/>
    <property type="molecule type" value="Genomic_DNA"/>
</dbReference>
<dbReference type="Gene3D" id="3.30.70.3450">
    <property type="match status" value="1"/>
</dbReference>
<dbReference type="Pfam" id="PF02913">
    <property type="entry name" value="FAD-oxidase_C"/>
    <property type="match status" value="1"/>
</dbReference>
<accession>A0A3E1K5Y6</accession>
<reference evidence="9 10" key="1">
    <citation type="submission" date="2018-08" db="EMBL/GenBank/DDBJ databases">
        <title>Wenzhouxiangella salilacus sp. nov., a novel bacterium isolated from a saline lake in Xinjiang Province, China.</title>
        <authorList>
            <person name="Han S."/>
        </authorList>
    </citation>
    <scope>NUCLEOTIDE SEQUENCE [LARGE SCALE GENOMIC DNA]</scope>
    <source>
        <strain evidence="9 10">XDB06</strain>
    </source>
</reference>
<keyword evidence="10" id="KW-1185">Reference proteome</keyword>
<feature type="site" description="Important for enzyme activity" evidence="7">
    <location>
        <position position="301"/>
    </location>
</feature>
<comment type="caution">
    <text evidence="9">The sequence shown here is derived from an EMBL/GenBank/DDBJ whole genome shotgun (WGS) entry which is preliminary data.</text>
</comment>
<evidence type="ECO:0000256" key="4">
    <source>
        <dbReference type="PIRSR" id="PIRSR625650-1"/>
    </source>
</evidence>
<dbReference type="InterPro" id="IPR006094">
    <property type="entry name" value="Oxid_FAD_bind_N"/>
</dbReference>
<evidence type="ECO:0000313" key="9">
    <source>
        <dbReference type="EMBL" id="RFF29378.1"/>
    </source>
</evidence>
<dbReference type="Gene3D" id="3.30.465.10">
    <property type="match status" value="1"/>
</dbReference>
<feature type="binding site" evidence="6">
    <location>
        <begin position="250"/>
        <end position="256"/>
    </location>
    <ligand>
        <name>FAD</name>
        <dbReference type="ChEBI" id="CHEBI:57692"/>
    </ligand>
</feature>
<dbReference type="Pfam" id="PF01565">
    <property type="entry name" value="FAD_binding_4"/>
    <property type="match status" value="1"/>
</dbReference>
<dbReference type="InterPro" id="IPR004113">
    <property type="entry name" value="FAD-bd_oxidored_4_C"/>
</dbReference>
<keyword evidence="2" id="KW-0285">Flavoprotein</keyword>
<feature type="binding site" evidence="6">
    <location>
        <begin position="118"/>
        <end position="124"/>
    </location>
    <ligand>
        <name>FAD</name>
        <dbReference type="ChEBI" id="CHEBI:57692"/>
    </ligand>
</feature>
<dbReference type="RefSeq" id="WP_116651601.1">
    <property type="nucleotide sequence ID" value="NZ_QUZK01000047.1"/>
</dbReference>
<evidence type="ECO:0000256" key="7">
    <source>
        <dbReference type="PIRSR" id="PIRSR625650-4"/>
    </source>
</evidence>
<evidence type="ECO:0000256" key="5">
    <source>
        <dbReference type="PIRSR" id="PIRSR625650-2"/>
    </source>
</evidence>
<feature type="domain" description="FAD-binding PCMH-type" evidence="8">
    <location>
        <begin position="86"/>
        <end position="266"/>
    </location>
</feature>
<dbReference type="PANTHER" id="PTHR46568">
    <property type="entry name" value="ALKYLDIHYDROXYACETONEPHOSPHATE SYNTHASE, PEROXISOMAL"/>
    <property type="match status" value="1"/>
</dbReference>
<protein>
    <submittedName>
        <fullName evidence="9">FAD-binding oxidoreductase</fullName>
    </submittedName>
</protein>
<keyword evidence="3 6" id="KW-0274">FAD</keyword>
<gene>
    <name evidence="9" type="ORF">DZC52_13090</name>
</gene>
<sequence length="537" mass="58541">MRRWNGWGDESAAMALPGSAAALLAELLGPSAPLPDAGLAEVIARVPESRLGGGDHHLLETDPELRVRHARGQSLPDWLAMRSGEFGVFPDAVARPESGEQVRELLRLAAERDFIVIPYGGGTSVAGHITPAAGARPVVTLALTKMNRLLDLDETSGIATFGAGARGPEVEAQLRARGYTLGHFPQSWELSTLGGWVASRSSGQQSLRYGRIEQLFAGGRVETPAGPLDLPTFPASAAGPDLRELVLGSEGRLGVITEVRVRVSPLPEDERFETLFLPDWQRAFGCARELARQRIGLSMLRVANPAETFTGLRLAVDESQLGWFERLLRLRGVGEGKCMLTLGYTGSTVAVAETRRQARRILKRHGAVGLMAGKLGAKWAHGRFRYPYLREALWQLGYAVDTFETALDWSRVDGYIHDVEARVAAALADHGERVHVFTHLSHVYRQGSSAYTSYLYRVGDDYDTTLARWRTVKAVASQAIVDWGGTISHQHGVGRDHAPYLAAEKGELGLDALASLFHRFDPDGRMNPGVLLPEDRS</sequence>
<dbReference type="InterPro" id="IPR016166">
    <property type="entry name" value="FAD-bd_PCMH"/>
</dbReference>
<organism evidence="9 10">
    <name type="scientific">Wenzhouxiangella sediminis</name>
    <dbReference type="NCBI Taxonomy" id="1792836"/>
    <lineage>
        <taxon>Bacteria</taxon>
        <taxon>Pseudomonadati</taxon>
        <taxon>Pseudomonadota</taxon>
        <taxon>Gammaproteobacteria</taxon>
        <taxon>Chromatiales</taxon>
        <taxon>Wenzhouxiangellaceae</taxon>
        <taxon>Wenzhouxiangella</taxon>
    </lineage>
</organism>
<dbReference type="Proteomes" id="UP000260351">
    <property type="component" value="Unassembled WGS sequence"/>
</dbReference>
<feature type="binding site" evidence="5">
    <location>
        <position position="390"/>
    </location>
    <ligand>
        <name>substrate</name>
    </ligand>
</feature>
<dbReference type="InterPro" id="IPR016171">
    <property type="entry name" value="Vanillyl_alc_oxidase_C-sub2"/>
</dbReference>
<evidence type="ECO:0000259" key="8">
    <source>
        <dbReference type="PROSITE" id="PS51387"/>
    </source>
</evidence>
<comment type="similarity">
    <text evidence="1">Belongs to the FAD-binding oxidoreductase/transferase type 4 family.</text>
</comment>
<dbReference type="PROSITE" id="PS51387">
    <property type="entry name" value="FAD_PCMH"/>
    <property type="match status" value="1"/>
</dbReference>
<dbReference type="SUPFAM" id="SSF56176">
    <property type="entry name" value="FAD-binding/transporter-associated domain-like"/>
    <property type="match status" value="1"/>
</dbReference>
<feature type="active site" description="Proton donor/acceptor" evidence="4">
    <location>
        <position position="451"/>
    </location>
</feature>
<dbReference type="InterPro" id="IPR036318">
    <property type="entry name" value="FAD-bd_PCMH-like_sf"/>
</dbReference>
<evidence type="ECO:0000256" key="6">
    <source>
        <dbReference type="PIRSR" id="PIRSR625650-3"/>
    </source>
</evidence>
<evidence type="ECO:0000256" key="1">
    <source>
        <dbReference type="ARBA" id="ARBA00008000"/>
    </source>
</evidence>
<evidence type="ECO:0000256" key="3">
    <source>
        <dbReference type="ARBA" id="ARBA00022827"/>
    </source>
</evidence>
<dbReference type="InterPro" id="IPR016164">
    <property type="entry name" value="FAD-linked_Oxase-like_C"/>
</dbReference>
<dbReference type="AlphaFoldDB" id="A0A3E1K5Y6"/>
<dbReference type="Gene3D" id="3.30.300.330">
    <property type="match status" value="1"/>
</dbReference>
<dbReference type="Gene3D" id="1.10.45.10">
    <property type="entry name" value="Vanillyl-alcohol Oxidase, Chain A, domain 4"/>
    <property type="match status" value="1"/>
</dbReference>
<evidence type="ECO:0000313" key="10">
    <source>
        <dbReference type="Proteomes" id="UP000260351"/>
    </source>
</evidence>